<feature type="domain" description="Four-carbon acid sugar kinase nucleotide binding" evidence="8">
    <location>
        <begin position="311"/>
        <end position="472"/>
    </location>
</feature>
<dbReference type="OrthoDB" id="191465at2"/>
<keyword evidence="3" id="KW-0547">Nucleotide-binding</keyword>
<dbReference type="Pfam" id="PF07005">
    <property type="entry name" value="SBD_N"/>
    <property type="match status" value="1"/>
</dbReference>
<reference evidence="9 10" key="1">
    <citation type="journal article" date="2017" name="Int. J. Syst. Evol. Microbiol.">
        <title>Achromobacter aloeverae sp. nov., isolated from the root of Aloe vera (L.) Burm.f.</title>
        <authorList>
            <person name="Kuncharoen N."/>
            <person name="Muramatsu Y."/>
            <person name="Shibata C."/>
            <person name="Kamakura Y."/>
            <person name="Nakagawa Y."/>
            <person name="Tanasupawat S."/>
        </authorList>
    </citation>
    <scope>NUCLEOTIDE SEQUENCE [LARGE SCALE GENOMIC DNA]</scope>
    <source>
        <strain evidence="9 10">AVA-1</strain>
    </source>
</reference>
<dbReference type="AlphaFoldDB" id="A0A4Q1HHA5"/>
<evidence type="ECO:0008006" key="11">
    <source>
        <dbReference type="Google" id="ProtNLM"/>
    </source>
</evidence>
<sequence>MGSGAGATASGALAHARPRVAFYGDDFTGSTDTLAAAVTGGWRAALFMDVPSAEDLRRHGALDCIGVAGSARSLSPAAMDRVLPRIFSGLAATGAAVLHYKTCSTFDSAPHVGSIGHAAMLARAALRRTADAPPAPAYIVGGQPNLGRYCAYANLYARAGQDGGIHRIDRHPTMRHHPVTPMDEADLRVHLGRQGLRPWSFDAEMLELPEAEQDVRLDAMLREGADAVLFDVTRPAHLAAIGRLLWARCPGDGPLLALGPTGVVQALLAGTGAGSPASMAAGGADKAQAASGPTAASGGRVSPAAVAQTFIVAGSRSPVTAAQIDRSVQDGFVSVEADPAALARHGEGHDESVVADLVARIVDALRTGRSVVAHTTFADAGAALRPGYTQALAVGSGRLMRDVLARHPLRRVGFAGGDTSSLAVQSWGIAALTLAYVLAPGVAVCRIDAPGQDLDGVELMLKGGQMGPPALFSDLLAGSA</sequence>
<dbReference type="Proteomes" id="UP000290849">
    <property type="component" value="Unassembled WGS sequence"/>
</dbReference>
<evidence type="ECO:0000256" key="5">
    <source>
        <dbReference type="ARBA" id="ARBA00022840"/>
    </source>
</evidence>
<dbReference type="Gene3D" id="3.40.50.10840">
    <property type="entry name" value="Putative sugar-binding, N-terminal domain"/>
    <property type="match status" value="1"/>
</dbReference>
<feature type="domain" description="Four-carbon acid sugar kinase N-terminal" evidence="7">
    <location>
        <begin position="21"/>
        <end position="267"/>
    </location>
</feature>
<evidence type="ECO:0000313" key="9">
    <source>
        <dbReference type="EMBL" id="RXN86846.1"/>
    </source>
</evidence>
<keyword evidence="4" id="KW-0418">Kinase</keyword>
<evidence type="ECO:0000256" key="4">
    <source>
        <dbReference type="ARBA" id="ARBA00022777"/>
    </source>
</evidence>
<dbReference type="Gene3D" id="3.40.980.20">
    <property type="entry name" value="Four-carbon acid sugar kinase, nucleotide binding domain"/>
    <property type="match status" value="1"/>
</dbReference>
<dbReference type="InterPro" id="IPR031475">
    <property type="entry name" value="NBD_C"/>
</dbReference>
<keyword evidence="6" id="KW-0119">Carbohydrate metabolism</keyword>
<dbReference type="GO" id="GO:0005524">
    <property type="term" value="F:ATP binding"/>
    <property type="evidence" value="ECO:0007669"/>
    <property type="project" value="UniProtKB-KW"/>
</dbReference>
<gene>
    <name evidence="9" type="ORF">C7R54_18220</name>
</gene>
<dbReference type="EMBL" id="PYAL01000005">
    <property type="protein sequence ID" value="RXN86846.1"/>
    <property type="molecule type" value="Genomic_DNA"/>
</dbReference>
<protein>
    <recommendedName>
        <fullName evidence="11">Four-carbon acid sugar kinase family protein</fullName>
    </recommendedName>
</protein>
<evidence type="ECO:0000256" key="6">
    <source>
        <dbReference type="ARBA" id="ARBA00023277"/>
    </source>
</evidence>
<dbReference type="InterPro" id="IPR042213">
    <property type="entry name" value="NBD_C_sf"/>
</dbReference>
<evidence type="ECO:0000259" key="8">
    <source>
        <dbReference type="Pfam" id="PF17042"/>
    </source>
</evidence>
<dbReference type="Pfam" id="PF17042">
    <property type="entry name" value="NBD_C"/>
    <property type="match status" value="1"/>
</dbReference>
<organism evidence="9 10">
    <name type="scientific">Achromobacter aloeverae</name>
    <dbReference type="NCBI Taxonomy" id="1750518"/>
    <lineage>
        <taxon>Bacteria</taxon>
        <taxon>Pseudomonadati</taxon>
        <taxon>Pseudomonadota</taxon>
        <taxon>Betaproteobacteria</taxon>
        <taxon>Burkholderiales</taxon>
        <taxon>Alcaligenaceae</taxon>
        <taxon>Achromobacter</taxon>
    </lineage>
</organism>
<dbReference type="GO" id="GO:0016301">
    <property type="term" value="F:kinase activity"/>
    <property type="evidence" value="ECO:0007669"/>
    <property type="project" value="UniProtKB-KW"/>
</dbReference>
<dbReference type="SUPFAM" id="SSF142764">
    <property type="entry name" value="YgbK-like"/>
    <property type="match status" value="1"/>
</dbReference>
<dbReference type="RefSeq" id="WP_129151846.1">
    <property type="nucleotide sequence ID" value="NZ_JBHSDO010000012.1"/>
</dbReference>
<keyword evidence="2" id="KW-0808">Transferase</keyword>
<evidence type="ECO:0000256" key="3">
    <source>
        <dbReference type="ARBA" id="ARBA00022741"/>
    </source>
</evidence>
<keyword evidence="5" id="KW-0067">ATP-binding</keyword>
<comment type="caution">
    <text evidence="9">The sequence shown here is derived from an EMBL/GenBank/DDBJ whole genome shotgun (WGS) entry which is preliminary data.</text>
</comment>
<dbReference type="InterPro" id="IPR010737">
    <property type="entry name" value="4-carb_acid_sugar_kinase_N"/>
</dbReference>
<evidence type="ECO:0000259" key="7">
    <source>
        <dbReference type="Pfam" id="PF07005"/>
    </source>
</evidence>
<name>A0A4Q1HHA5_9BURK</name>
<accession>A0A4Q1HHA5</accession>
<keyword evidence="10" id="KW-1185">Reference proteome</keyword>
<evidence type="ECO:0000256" key="2">
    <source>
        <dbReference type="ARBA" id="ARBA00022679"/>
    </source>
</evidence>
<comment type="similarity">
    <text evidence="1">Belongs to the four-carbon acid sugar kinase family.</text>
</comment>
<dbReference type="InterPro" id="IPR037051">
    <property type="entry name" value="4-carb_acid_sugar_kinase_N_sf"/>
</dbReference>
<proteinExistence type="inferred from homology"/>
<evidence type="ECO:0000256" key="1">
    <source>
        <dbReference type="ARBA" id="ARBA00005715"/>
    </source>
</evidence>
<evidence type="ECO:0000313" key="10">
    <source>
        <dbReference type="Proteomes" id="UP000290849"/>
    </source>
</evidence>